<keyword evidence="6" id="KW-0843">Virulence</keyword>
<evidence type="ECO:0000256" key="1">
    <source>
        <dbReference type="ARBA" id="ARBA00001971"/>
    </source>
</evidence>
<dbReference type="PANTHER" id="PTHR24304">
    <property type="entry name" value="CYTOCHROME P450 FAMILY 7"/>
    <property type="match status" value="1"/>
</dbReference>
<dbReference type="OrthoDB" id="1470350at2759"/>
<dbReference type="GO" id="GO:0016705">
    <property type="term" value="F:oxidoreductase activity, acting on paired donors, with incorporation or reduction of molecular oxygen"/>
    <property type="evidence" value="ECO:0007669"/>
    <property type="project" value="InterPro"/>
</dbReference>
<dbReference type="CDD" id="cd11040">
    <property type="entry name" value="CYP7_CYP8-like"/>
    <property type="match status" value="1"/>
</dbReference>
<dbReference type="PRINTS" id="PR00465">
    <property type="entry name" value="EP450IV"/>
</dbReference>
<dbReference type="Proteomes" id="UP000019487">
    <property type="component" value="Unassembled WGS sequence"/>
</dbReference>
<comment type="caution">
    <text evidence="8">The sequence shown here is derived from an EMBL/GenBank/DDBJ whole genome shotgun (WGS) entry which is preliminary data.</text>
</comment>
<comment type="cofactor">
    <cofactor evidence="1 7">
        <name>heme</name>
        <dbReference type="ChEBI" id="CHEBI:30413"/>
    </cofactor>
</comment>
<keyword evidence="4 7" id="KW-0479">Metal-binding</keyword>
<evidence type="ECO:0000256" key="6">
    <source>
        <dbReference type="ARBA" id="ARBA00023026"/>
    </source>
</evidence>
<dbReference type="GO" id="GO:0005506">
    <property type="term" value="F:iron ion binding"/>
    <property type="evidence" value="ECO:0007669"/>
    <property type="project" value="InterPro"/>
</dbReference>
<dbReference type="InterPro" id="IPR001128">
    <property type="entry name" value="Cyt_P450"/>
</dbReference>
<dbReference type="Gene3D" id="1.10.630.10">
    <property type="entry name" value="Cytochrome P450"/>
    <property type="match status" value="1"/>
</dbReference>
<dbReference type="GO" id="GO:0008395">
    <property type="term" value="F:steroid hydroxylase activity"/>
    <property type="evidence" value="ECO:0007669"/>
    <property type="project" value="TreeGrafter"/>
</dbReference>
<dbReference type="InterPro" id="IPR050529">
    <property type="entry name" value="CYP450_sterol_14alpha_dmase"/>
</dbReference>
<evidence type="ECO:0000313" key="9">
    <source>
        <dbReference type="Proteomes" id="UP000019487"/>
    </source>
</evidence>
<dbReference type="AlphaFoldDB" id="W9CL92"/>
<evidence type="ECO:0000256" key="3">
    <source>
        <dbReference type="ARBA" id="ARBA00022617"/>
    </source>
</evidence>
<keyword evidence="3 7" id="KW-0349">Heme</keyword>
<dbReference type="Pfam" id="PF00067">
    <property type="entry name" value="p450"/>
    <property type="match status" value="1"/>
</dbReference>
<reference evidence="8 9" key="1">
    <citation type="journal article" date="2014" name="Genome Announc.">
        <title>Draft genome sequence of Sclerotinia borealis, a psychrophilic plant pathogenic fungus.</title>
        <authorList>
            <person name="Mardanov A.V."/>
            <person name="Beletsky A.V."/>
            <person name="Kadnikov V.V."/>
            <person name="Ignatov A.N."/>
            <person name="Ravin N.V."/>
        </authorList>
    </citation>
    <scope>NUCLEOTIDE SEQUENCE [LARGE SCALE GENOMIC DNA]</scope>
    <source>
        <strain evidence="9">F-4157</strain>
    </source>
</reference>
<dbReference type="HOGENOM" id="CLU_018012_3_0_1"/>
<evidence type="ECO:0000256" key="2">
    <source>
        <dbReference type="ARBA" id="ARBA00010617"/>
    </source>
</evidence>
<comment type="similarity">
    <text evidence="2">Belongs to the cytochrome P450 family.</text>
</comment>
<dbReference type="SUPFAM" id="SSF48264">
    <property type="entry name" value="Cytochrome P450"/>
    <property type="match status" value="1"/>
</dbReference>
<organism evidence="8 9">
    <name type="scientific">Sclerotinia borealis (strain F-4128)</name>
    <dbReference type="NCBI Taxonomy" id="1432307"/>
    <lineage>
        <taxon>Eukaryota</taxon>
        <taxon>Fungi</taxon>
        <taxon>Dikarya</taxon>
        <taxon>Ascomycota</taxon>
        <taxon>Pezizomycotina</taxon>
        <taxon>Leotiomycetes</taxon>
        <taxon>Helotiales</taxon>
        <taxon>Sclerotiniaceae</taxon>
        <taxon>Sclerotinia</taxon>
    </lineage>
</organism>
<keyword evidence="9" id="KW-1185">Reference proteome</keyword>
<dbReference type="InterPro" id="IPR036396">
    <property type="entry name" value="Cyt_P450_sf"/>
</dbReference>
<keyword evidence="5 7" id="KW-0408">Iron</keyword>
<dbReference type="STRING" id="1432307.W9CL92"/>
<gene>
    <name evidence="8" type="ORF">SBOR_4209</name>
</gene>
<evidence type="ECO:0000256" key="7">
    <source>
        <dbReference type="PIRSR" id="PIRSR602403-1"/>
    </source>
</evidence>
<evidence type="ECO:0000256" key="4">
    <source>
        <dbReference type="ARBA" id="ARBA00022723"/>
    </source>
</evidence>
<evidence type="ECO:0000256" key="5">
    <source>
        <dbReference type="ARBA" id="ARBA00023004"/>
    </source>
</evidence>
<protein>
    <submittedName>
        <fullName evidence="8">Putative cytochrome p450</fullName>
    </submittedName>
</protein>
<dbReference type="InterPro" id="IPR002403">
    <property type="entry name" value="Cyt_P450_E_grp-IV"/>
</dbReference>
<dbReference type="EMBL" id="AYSA01000187">
    <property type="protein sequence ID" value="ESZ95414.1"/>
    <property type="molecule type" value="Genomic_DNA"/>
</dbReference>
<sequence>METSYLFSLLVTLWQDPKLVWPTIAIFLLLYSPIEGHLRSFYHNSSGLLSTVRLYFHDTREPFAITIAGQKWYILTDADDVSATYKINDGSLSYEIFAREVFRVIGVSASGVSKVFQTQDLDKQGTQYPEYKDLLALMKEFQVRQLYPGKPLDDLVRISRESLDNHMNLESVFDRGSWYIKSTDNGIPTVSLFSWVSDLFIGLGQEAYFGKVLEEIEPDLIQTFQKFDAAAWQVLYQYPKILSGPMLENKSKMQAAMERYFDLPAGKRDSAAYLILELEKEMLRLGISKSDRGIFFFQIYWSINGNTRKAPFWMLSYILYQPDLIEIIRKETNPAFSENGVDVAYLSKSCHILNSLWDETIRITASAASVRFLTKDIEIGNKILRKGNRIMMPQRQLHFDPKTFGADAMEFDAERFTKNPGLRRHPSLRPFGGGTSLCPGRFLAKQTTLTFIAMALNRFDIVLDPPSQPFPVPDEGKPTLALVDFVEGYDLKVKLHPRNT</sequence>
<feature type="binding site" description="axial binding residue" evidence="7">
    <location>
        <position position="438"/>
    </location>
    <ligand>
        <name>heme</name>
        <dbReference type="ChEBI" id="CHEBI:30413"/>
    </ligand>
    <ligandPart>
        <name>Fe</name>
        <dbReference type="ChEBI" id="CHEBI:18248"/>
    </ligandPart>
</feature>
<dbReference type="PANTHER" id="PTHR24304:SF2">
    <property type="entry name" value="24-HYDROXYCHOLESTEROL 7-ALPHA-HYDROXYLASE"/>
    <property type="match status" value="1"/>
</dbReference>
<dbReference type="GO" id="GO:0020037">
    <property type="term" value="F:heme binding"/>
    <property type="evidence" value="ECO:0007669"/>
    <property type="project" value="InterPro"/>
</dbReference>
<proteinExistence type="inferred from homology"/>
<evidence type="ECO:0000313" key="8">
    <source>
        <dbReference type="EMBL" id="ESZ95414.1"/>
    </source>
</evidence>
<name>W9CL92_SCLBF</name>
<accession>W9CL92</accession>